<accession>A8P506</accession>
<dbReference type="InParanoid" id="A8P506"/>
<comment type="caution">
    <text evidence="2">The sequence shown here is derived from an EMBL/GenBank/DDBJ whole genome shotgun (WGS) entry which is preliminary data.</text>
</comment>
<dbReference type="InterPro" id="IPR038727">
    <property type="entry name" value="NadR/Ttd14_AAA_dom"/>
</dbReference>
<dbReference type="InterPro" id="IPR027417">
    <property type="entry name" value="P-loop_NTPase"/>
</dbReference>
<evidence type="ECO:0000313" key="3">
    <source>
        <dbReference type="Proteomes" id="UP000001861"/>
    </source>
</evidence>
<dbReference type="KEGG" id="cci:CC1G_09229"/>
<dbReference type="OMA" id="CEAGTPW"/>
<dbReference type="OrthoDB" id="6118920at2759"/>
<dbReference type="Gene3D" id="3.40.50.300">
    <property type="entry name" value="P-loop containing nucleotide triphosphate hydrolases"/>
    <property type="match status" value="1"/>
</dbReference>
<dbReference type="InterPro" id="IPR052735">
    <property type="entry name" value="NAD_biosynth-regulator"/>
</dbReference>
<dbReference type="EMBL" id="AACS02000011">
    <property type="protein sequence ID" value="EAU82967.2"/>
    <property type="molecule type" value="Genomic_DNA"/>
</dbReference>
<proteinExistence type="predicted"/>
<dbReference type="AlphaFoldDB" id="A8P506"/>
<protein>
    <recommendedName>
        <fullName evidence="1">NadR/Ttd14 AAA domain-containing protein</fullName>
    </recommendedName>
</protein>
<keyword evidence="3" id="KW-1185">Reference proteome</keyword>
<organism evidence="2 3">
    <name type="scientific">Coprinopsis cinerea (strain Okayama-7 / 130 / ATCC MYA-4618 / FGSC 9003)</name>
    <name type="common">Inky cap fungus</name>
    <name type="synonym">Hormographiella aspergillata</name>
    <dbReference type="NCBI Taxonomy" id="240176"/>
    <lineage>
        <taxon>Eukaryota</taxon>
        <taxon>Fungi</taxon>
        <taxon>Dikarya</taxon>
        <taxon>Basidiomycota</taxon>
        <taxon>Agaricomycotina</taxon>
        <taxon>Agaricomycetes</taxon>
        <taxon>Agaricomycetidae</taxon>
        <taxon>Agaricales</taxon>
        <taxon>Agaricineae</taxon>
        <taxon>Psathyrellaceae</taxon>
        <taxon>Coprinopsis</taxon>
    </lineage>
</organism>
<feature type="domain" description="NadR/Ttd14 AAA" evidence="1">
    <location>
        <begin position="19"/>
        <end position="178"/>
    </location>
</feature>
<evidence type="ECO:0000313" key="2">
    <source>
        <dbReference type="EMBL" id="EAU82967.2"/>
    </source>
</evidence>
<reference evidence="2 3" key="1">
    <citation type="journal article" date="2010" name="Proc. Natl. Acad. Sci. U.S.A.">
        <title>Insights into evolution of multicellular fungi from the assembled chromosomes of the mushroom Coprinopsis cinerea (Coprinus cinereus).</title>
        <authorList>
            <person name="Stajich J.E."/>
            <person name="Wilke S.K."/>
            <person name="Ahren D."/>
            <person name="Au C.H."/>
            <person name="Birren B.W."/>
            <person name="Borodovsky M."/>
            <person name="Burns C."/>
            <person name="Canback B."/>
            <person name="Casselton L.A."/>
            <person name="Cheng C.K."/>
            <person name="Deng J."/>
            <person name="Dietrich F.S."/>
            <person name="Fargo D.C."/>
            <person name="Farman M.L."/>
            <person name="Gathman A.C."/>
            <person name="Goldberg J."/>
            <person name="Guigo R."/>
            <person name="Hoegger P.J."/>
            <person name="Hooker J.B."/>
            <person name="Huggins A."/>
            <person name="James T.Y."/>
            <person name="Kamada T."/>
            <person name="Kilaru S."/>
            <person name="Kodira C."/>
            <person name="Kues U."/>
            <person name="Kupfer D."/>
            <person name="Kwan H.S."/>
            <person name="Lomsadze A."/>
            <person name="Li W."/>
            <person name="Lilly W.W."/>
            <person name="Ma L.J."/>
            <person name="Mackey A.J."/>
            <person name="Manning G."/>
            <person name="Martin F."/>
            <person name="Muraguchi H."/>
            <person name="Natvig D.O."/>
            <person name="Palmerini H."/>
            <person name="Ramesh M.A."/>
            <person name="Rehmeyer C.J."/>
            <person name="Roe B.A."/>
            <person name="Shenoy N."/>
            <person name="Stanke M."/>
            <person name="Ter-Hovhannisyan V."/>
            <person name="Tunlid A."/>
            <person name="Velagapudi R."/>
            <person name="Vision T.J."/>
            <person name="Zeng Q."/>
            <person name="Zolan M.E."/>
            <person name="Pukkila P.J."/>
        </authorList>
    </citation>
    <scope>NUCLEOTIDE SEQUENCE [LARGE SCALE GENOMIC DNA]</scope>
    <source>
        <strain evidence="3">Okayama-7 / 130 / ATCC MYA-4618 / FGSC 9003</strain>
    </source>
</reference>
<dbReference type="GeneID" id="6015447"/>
<dbReference type="Proteomes" id="UP000001861">
    <property type="component" value="Unassembled WGS sequence"/>
</dbReference>
<dbReference type="VEuPathDB" id="FungiDB:CC1G_09229"/>
<dbReference type="PANTHER" id="PTHR37512">
    <property type="entry name" value="TRIFUNCTIONAL NAD BIOSYNTHESIS/REGULATOR PROTEIN NADR"/>
    <property type="match status" value="1"/>
</dbReference>
<dbReference type="SUPFAM" id="SSF52540">
    <property type="entry name" value="P-loop containing nucleoside triphosphate hydrolases"/>
    <property type="match status" value="1"/>
</dbReference>
<dbReference type="eggNOG" id="ENOG502SPN2">
    <property type="taxonomic scope" value="Eukaryota"/>
</dbReference>
<dbReference type="RefSeq" id="XP_001838852.2">
    <property type="nucleotide sequence ID" value="XM_001838800.2"/>
</dbReference>
<dbReference type="HOGENOM" id="CLU_087993_0_0_1"/>
<gene>
    <name evidence="2" type="ORF">CC1G_09229</name>
</gene>
<dbReference type="PANTHER" id="PTHR37512:SF1">
    <property type="entry name" value="NADR_TTD14 AAA DOMAIN-CONTAINING PROTEIN"/>
    <property type="match status" value="1"/>
</dbReference>
<sequence length="209" mass="23772">MRIHGIEDAHIISPMTRTIYIVGPSSTGKTTLCEVLAKRLGLSGSAYITEVARQVMKEKGYTREDVGNIQMQMDIMIEHLKREEAGLSDEHRIVLCDRSAIDPVVYARLTAQSSGEDQSGRLTDSQAFRAALERYRDPSSLFILLGPVTEWIIDDGIRSLERQEECLQLYRECMKLYDIPYRELGQDTRNILERMVFTIGLLNFPTSIV</sequence>
<name>A8P506_COPC7</name>
<dbReference type="Pfam" id="PF13521">
    <property type="entry name" value="AAA_28"/>
    <property type="match status" value="1"/>
</dbReference>
<evidence type="ECO:0000259" key="1">
    <source>
        <dbReference type="Pfam" id="PF13521"/>
    </source>
</evidence>